<dbReference type="SUPFAM" id="SSF47473">
    <property type="entry name" value="EF-hand"/>
    <property type="match status" value="1"/>
</dbReference>
<comment type="caution">
    <text evidence="3">The sequence shown here is derived from an EMBL/GenBank/DDBJ whole genome shotgun (WGS) entry which is preliminary data.</text>
</comment>
<proteinExistence type="predicted"/>
<sequence>MIKDYDEHGKGKLSRSQLVQLLTDTDSSTPPGTPPTEEQIEFLLKLCEVEEDGCISTKQLEELLSCWYTFTEKRHVFDSKIEKYDVSKDGKLSKEELKAYLTELNGGHEVVQADVDWVMKASDIIRDGGLNKMELELATSLWYGYIDRKPESQCCAIS</sequence>
<dbReference type="AlphaFoldDB" id="A0A812N9D6"/>
<dbReference type="PROSITE" id="PS00018">
    <property type="entry name" value="EF_HAND_1"/>
    <property type="match status" value="1"/>
</dbReference>
<dbReference type="GO" id="GO:0005509">
    <property type="term" value="F:calcium ion binding"/>
    <property type="evidence" value="ECO:0007669"/>
    <property type="project" value="InterPro"/>
</dbReference>
<name>A0A812N9D6_SYMPI</name>
<evidence type="ECO:0000313" key="4">
    <source>
        <dbReference type="Proteomes" id="UP000649617"/>
    </source>
</evidence>
<dbReference type="OrthoDB" id="418195at2759"/>
<accession>A0A812N9D6</accession>
<evidence type="ECO:0000259" key="2">
    <source>
        <dbReference type="PROSITE" id="PS50222"/>
    </source>
</evidence>
<dbReference type="PROSITE" id="PS50222">
    <property type="entry name" value="EF_HAND_2"/>
    <property type="match status" value="2"/>
</dbReference>
<dbReference type="InterPro" id="IPR018247">
    <property type="entry name" value="EF_Hand_1_Ca_BS"/>
</dbReference>
<keyword evidence="4" id="KW-1185">Reference proteome</keyword>
<keyword evidence="1" id="KW-0106">Calcium</keyword>
<dbReference type="Proteomes" id="UP000649617">
    <property type="component" value="Unassembled WGS sequence"/>
</dbReference>
<reference evidence="3" key="1">
    <citation type="submission" date="2021-02" db="EMBL/GenBank/DDBJ databases">
        <authorList>
            <person name="Dougan E. K."/>
            <person name="Rhodes N."/>
            <person name="Thang M."/>
            <person name="Chan C."/>
        </authorList>
    </citation>
    <scope>NUCLEOTIDE SEQUENCE</scope>
</reference>
<feature type="domain" description="EF-hand" evidence="2">
    <location>
        <begin position="1"/>
        <end position="28"/>
    </location>
</feature>
<organism evidence="3 4">
    <name type="scientific">Symbiodinium pilosum</name>
    <name type="common">Dinoflagellate</name>
    <dbReference type="NCBI Taxonomy" id="2952"/>
    <lineage>
        <taxon>Eukaryota</taxon>
        <taxon>Sar</taxon>
        <taxon>Alveolata</taxon>
        <taxon>Dinophyceae</taxon>
        <taxon>Suessiales</taxon>
        <taxon>Symbiodiniaceae</taxon>
        <taxon>Symbiodinium</taxon>
    </lineage>
</organism>
<protein>
    <recommendedName>
        <fullName evidence="2">EF-hand domain-containing protein</fullName>
    </recommendedName>
</protein>
<dbReference type="Gene3D" id="1.10.238.10">
    <property type="entry name" value="EF-hand"/>
    <property type="match status" value="1"/>
</dbReference>
<feature type="domain" description="EF-hand" evidence="2">
    <location>
        <begin position="72"/>
        <end position="107"/>
    </location>
</feature>
<dbReference type="EMBL" id="CAJNIZ010010180">
    <property type="protein sequence ID" value="CAE7295930.1"/>
    <property type="molecule type" value="Genomic_DNA"/>
</dbReference>
<gene>
    <name evidence="3" type="ORF">SPIL2461_LOCUS6668</name>
</gene>
<dbReference type="InterPro" id="IPR011992">
    <property type="entry name" value="EF-hand-dom_pair"/>
</dbReference>
<dbReference type="InterPro" id="IPR002048">
    <property type="entry name" value="EF_hand_dom"/>
</dbReference>
<evidence type="ECO:0000313" key="3">
    <source>
        <dbReference type="EMBL" id="CAE7295930.1"/>
    </source>
</evidence>
<evidence type="ECO:0000256" key="1">
    <source>
        <dbReference type="ARBA" id="ARBA00022837"/>
    </source>
</evidence>